<organism evidence="2 3">
    <name type="scientific">Peromyscus maniculatus bairdii</name>
    <name type="common">Prairie deer mouse</name>
    <dbReference type="NCBI Taxonomy" id="230844"/>
    <lineage>
        <taxon>Eukaryota</taxon>
        <taxon>Metazoa</taxon>
        <taxon>Chordata</taxon>
        <taxon>Craniata</taxon>
        <taxon>Vertebrata</taxon>
        <taxon>Euteleostomi</taxon>
        <taxon>Mammalia</taxon>
        <taxon>Eutheria</taxon>
        <taxon>Euarchontoglires</taxon>
        <taxon>Glires</taxon>
        <taxon>Rodentia</taxon>
        <taxon>Myomorpha</taxon>
        <taxon>Muroidea</taxon>
        <taxon>Cricetidae</taxon>
        <taxon>Neotominae</taxon>
        <taxon>Peromyscus</taxon>
    </lineage>
</organism>
<dbReference type="Pfam" id="PF00735">
    <property type="entry name" value="Septin"/>
    <property type="match status" value="1"/>
</dbReference>
<evidence type="ECO:0000259" key="1">
    <source>
        <dbReference type="Pfam" id="PF00735"/>
    </source>
</evidence>
<reference evidence="2" key="3">
    <citation type="submission" date="2025-09" db="UniProtKB">
        <authorList>
            <consortium name="Ensembl"/>
        </authorList>
    </citation>
    <scope>IDENTIFICATION</scope>
</reference>
<dbReference type="PANTHER" id="PTHR18884">
    <property type="entry name" value="SEPTIN"/>
    <property type="match status" value="1"/>
</dbReference>
<dbReference type="SUPFAM" id="SSF52540">
    <property type="entry name" value="P-loop containing nucleoside triphosphate hydrolases"/>
    <property type="match status" value="1"/>
</dbReference>
<proteinExistence type="predicted"/>
<dbReference type="GO" id="GO:0005525">
    <property type="term" value="F:GTP binding"/>
    <property type="evidence" value="ECO:0007669"/>
    <property type="project" value="InterPro"/>
</dbReference>
<name>A0A8C9CTM1_PERMB</name>
<dbReference type="InterPro" id="IPR027417">
    <property type="entry name" value="P-loop_NTPase"/>
</dbReference>
<accession>A0A8C9CTM1</accession>
<dbReference type="Ensembl" id="ENSPEMT00000042416.1">
    <property type="protein sequence ID" value="ENSPEMP00000036975.1"/>
    <property type="gene ID" value="ENSPEMG00000027467.1"/>
</dbReference>
<evidence type="ECO:0000313" key="3">
    <source>
        <dbReference type="Proteomes" id="UP000694547"/>
    </source>
</evidence>
<dbReference type="Proteomes" id="UP000694547">
    <property type="component" value="Chromosome 4"/>
</dbReference>
<feature type="domain" description="Septin-type G" evidence="1">
    <location>
        <begin position="36"/>
        <end position="68"/>
    </location>
</feature>
<keyword evidence="3" id="KW-1185">Reference proteome</keyword>
<reference evidence="2" key="2">
    <citation type="submission" date="2025-08" db="UniProtKB">
        <authorList>
            <consortium name="Ensembl"/>
        </authorList>
    </citation>
    <scope>IDENTIFICATION</scope>
</reference>
<dbReference type="Gene3D" id="3.40.50.300">
    <property type="entry name" value="P-loop containing nucleotide triphosphate hydrolases"/>
    <property type="match status" value="1"/>
</dbReference>
<evidence type="ECO:0000313" key="2">
    <source>
        <dbReference type="Ensembl" id="ENSPEMP00000036975.1"/>
    </source>
</evidence>
<dbReference type="AlphaFoldDB" id="A0A8C9CTM1"/>
<protein>
    <recommendedName>
        <fullName evidence="1">Septin-type G domain-containing protein</fullName>
    </recommendedName>
</protein>
<reference evidence="2 3" key="1">
    <citation type="submission" date="2018-10" db="EMBL/GenBank/DDBJ databases">
        <title>Improved assembly of the deer mouse Peromyscus maniculatus genome.</title>
        <authorList>
            <person name="Lassance J.-M."/>
            <person name="Hoekstra H.E."/>
        </authorList>
    </citation>
    <scope>NUCLEOTIDE SEQUENCE [LARGE SCALE GENOMIC DNA]</scope>
</reference>
<sequence>MQRNPFINPETSTYVGLADFPNEAQQKSVKRDWSSHLMVLGELGLGKSALINSLFLTDLYSESYLEPQRKGKNWPS</sequence>
<dbReference type="InterPro" id="IPR030379">
    <property type="entry name" value="G_SEPTIN_dom"/>
</dbReference>